<dbReference type="EMBL" id="GBRH01256902">
    <property type="protein sequence ID" value="JAD40993.1"/>
    <property type="molecule type" value="Transcribed_RNA"/>
</dbReference>
<organism evidence="2">
    <name type="scientific">Arundo donax</name>
    <name type="common">Giant reed</name>
    <name type="synonym">Donax arundinaceus</name>
    <dbReference type="NCBI Taxonomy" id="35708"/>
    <lineage>
        <taxon>Eukaryota</taxon>
        <taxon>Viridiplantae</taxon>
        <taxon>Streptophyta</taxon>
        <taxon>Embryophyta</taxon>
        <taxon>Tracheophyta</taxon>
        <taxon>Spermatophyta</taxon>
        <taxon>Magnoliopsida</taxon>
        <taxon>Liliopsida</taxon>
        <taxon>Poales</taxon>
        <taxon>Poaceae</taxon>
        <taxon>PACMAD clade</taxon>
        <taxon>Arundinoideae</taxon>
        <taxon>Arundineae</taxon>
        <taxon>Arundo</taxon>
    </lineage>
</organism>
<accession>A0A0A8ZTG1</accession>
<sequence length="30" mass="3069">MPASGAGEARDQGVVRDGVPLGHRVEHPAC</sequence>
<proteinExistence type="predicted"/>
<evidence type="ECO:0000313" key="2">
    <source>
        <dbReference type="EMBL" id="JAD40993.1"/>
    </source>
</evidence>
<evidence type="ECO:0000256" key="1">
    <source>
        <dbReference type="SAM" id="MobiDB-lite"/>
    </source>
</evidence>
<reference evidence="2" key="2">
    <citation type="journal article" date="2015" name="Data Brief">
        <title>Shoot transcriptome of the giant reed, Arundo donax.</title>
        <authorList>
            <person name="Barrero R.A."/>
            <person name="Guerrero F.D."/>
            <person name="Moolhuijzen P."/>
            <person name="Goolsby J.A."/>
            <person name="Tidwell J."/>
            <person name="Bellgard S.E."/>
            <person name="Bellgard M.I."/>
        </authorList>
    </citation>
    <scope>NUCLEOTIDE SEQUENCE</scope>
    <source>
        <tissue evidence="2">Shoot tissue taken approximately 20 cm above the soil surface</tissue>
    </source>
</reference>
<protein>
    <submittedName>
        <fullName evidence="2">Uncharacterized protein</fullName>
    </submittedName>
</protein>
<dbReference type="AlphaFoldDB" id="A0A0A8ZTG1"/>
<feature type="region of interest" description="Disordered" evidence="1">
    <location>
        <begin position="1"/>
        <end position="30"/>
    </location>
</feature>
<reference evidence="2" key="1">
    <citation type="submission" date="2014-09" db="EMBL/GenBank/DDBJ databases">
        <authorList>
            <person name="Magalhaes I.L.F."/>
            <person name="Oliveira U."/>
            <person name="Santos F.R."/>
            <person name="Vidigal T.H.D.A."/>
            <person name="Brescovit A.D."/>
            <person name="Santos A.J."/>
        </authorList>
    </citation>
    <scope>NUCLEOTIDE SEQUENCE</scope>
    <source>
        <tissue evidence="2">Shoot tissue taken approximately 20 cm above the soil surface</tissue>
    </source>
</reference>
<name>A0A0A8ZTG1_ARUDO</name>